<evidence type="ECO:0000256" key="6">
    <source>
        <dbReference type="ARBA" id="ARBA00022741"/>
    </source>
</evidence>
<comment type="caution">
    <text evidence="11">The sequence shown here is derived from an EMBL/GenBank/DDBJ whole genome shotgun (WGS) entry which is preliminary data.</text>
</comment>
<dbReference type="PANTHER" id="PTHR43790">
    <property type="entry name" value="CARBOHYDRATE TRANSPORT ATP-BINDING PROTEIN MG119-RELATED"/>
    <property type="match status" value="1"/>
</dbReference>
<sequence length="532" mass="57021">MNEHPAKFAVPTGAAPLVQLKGIAKYFPGVIANRDVDLEVMPGEIHALLGENGAGKSTLMNILTGIYQPDAGEIIIDGYARQFTAPQQAIAAGIGMIHQHFKLVNAFTVAENIHLGWSETPRRASAPILEERTAELAARFNLQVKPSARITELSTGEQQRVEILRVLARKARVLILDEPTAVLTPLEARELFKALRDFVSTGNAVIFISHKLDEVLEISDRVTILRGGQKVGTELSADCSPAKLARLMVGRDIVLADMRGRPQDATPMSATPVMRVHSITALDDSGRQALHDISLDLRAGEILGIAGVAGNGQRELSQVLTGTRPIASGTIEIDGEAVGHANAADFVRRGIGHIPEDRLQSGLAPGLSITINAVMREYGKPPVTVGGLFRPSAAKALARSIASVAEVTIPDFAMPIRNLSGGNQQRLVARREMRIATKILVAAYPSRGLDVGAINTMLRYIVDLRNAGAGILLISEELEELLNLSDRIAVLYEGRIMGIVENDSTDIEQIGLMMGGRQLQPGQLTAGGTQHG</sequence>
<dbReference type="InterPro" id="IPR027417">
    <property type="entry name" value="P-loop_NTPase"/>
</dbReference>
<keyword evidence="3" id="KW-1003">Cell membrane</keyword>
<evidence type="ECO:0000256" key="8">
    <source>
        <dbReference type="ARBA" id="ARBA00022967"/>
    </source>
</evidence>
<dbReference type="PROSITE" id="PS50893">
    <property type="entry name" value="ABC_TRANSPORTER_2"/>
    <property type="match status" value="2"/>
</dbReference>
<keyword evidence="7 11" id="KW-0067">ATP-binding</keyword>
<feature type="domain" description="ABC transporter" evidence="10">
    <location>
        <begin position="274"/>
        <end position="518"/>
    </location>
</feature>
<dbReference type="AlphaFoldDB" id="A0A6L6VF20"/>
<dbReference type="Gene3D" id="3.40.50.300">
    <property type="entry name" value="P-loop containing nucleotide triphosphate hydrolases"/>
    <property type="match status" value="2"/>
</dbReference>
<evidence type="ECO:0000256" key="4">
    <source>
        <dbReference type="ARBA" id="ARBA00022597"/>
    </source>
</evidence>
<protein>
    <submittedName>
        <fullName evidence="11">ATP-binding cassette domain-containing protein</fullName>
    </submittedName>
</protein>
<evidence type="ECO:0000259" key="10">
    <source>
        <dbReference type="PROSITE" id="PS50893"/>
    </source>
</evidence>
<keyword evidence="8" id="KW-1278">Translocase</keyword>
<proteinExistence type="predicted"/>
<accession>A0A6L6VF20</accession>
<dbReference type="RefSeq" id="WP_156614916.1">
    <property type="nucleotide sequence ID" value="NZ_WPHR01000008.1"/>
</dbReference>
<evidence type="ECO:0000256" key="3">
    <source>
        <dbReference type="ARBA" id="ARBA00022475"/>
    </source>
</evidence>
<gene>
    <name evidence="11" type="ORF">GOZ90_12705</name>
</gene>
<dbReference type="GO" id="GO:0005886">
    <property type="term" value="C:plasma membrane"/>
    <property type="evidence" value="ECO:0007669"/>
    <property type="project" value="UniProtKB-SubCell"/>
</dbReference>
<dbReference type="Proteomes" id="UP000477951">
    <property type="component" value="Unassembled WGS sequence"/>
</dbReference>
<evidence type="ECO:0000256" key="7">
    <source>
        <dbReference type="ARBA" id="ARBA00022840"/>
    </source>
</evidence>
<evidence type="ECO:0000256" key="1">
    <source>
        <dbReference type="ARBA" id="ARBA00004202"/>
    </source>
</evidence>
<dbReference type="InterPro" id="IPR050107">
    <property type="entry name" value="ABC_carbohydrate_import_ATPase"/>
</dbReference>
<keyword evidence="6" id="KW-0547">Nucleotide-binding</keyword>
<dbReference type="GO" id="GO:0016887">
    <property type="term" value="F:ATP hydrolysis activity"/>
    <property type="evidence" value="ECO:0007669"/>
    <property type="project" value="InterPro"/>
</dbReference>
<name>A0A6L6VF20_AGRVI</name>
<reference evidence="11 12" key="1">
    <citation type="submission" date="2019-12" db="EMBL/GenBank/DDBJ databases">
        <title>Whole-genome sequencing of Allorhizobium vitis.</title>
        <authorList>
            <person name="Gan H.M."/>
            <person name="Szegedi E."/>
            <person name="Burr T."/>
            <person name="Savka M.A."/>
        </authorList>
    </citation>
    <scope>NUCLEOTIDE SEQUENCE [LARGE SCALE GENOMIC DNA]</scope>
    <source>
        <strain evidence="11 12">CG516</strain>
    </source>
</reference>
<evidence type="ECO:0000256" key="5">
    <source>
        <dbReference type="ARBA" id="ARBA00022737"/>
    </source>
</evidence>
<evidence type="ECO:0000313" key="11">
    <source>
        <dbReference type="EMBL" id="MUZ73541.1"/>
    </source>
</evidence>
<feature type="domain" description="ABC transporter" evidence="10">
    <location>
        <begin position="18"/>
        <end position="252"/>
    </location>
</feature>
<dbReference type="GO" id="GO:0005524">
    <property type="term" value="F:ATP binding"/>
    <property type="evidence" value="ECO:0007669"/>
    <property type="project" value="UniProtKB-KW"/>
</dbReference>
<evidence type="ECO:0000256" key="2">
    <source>
        <dbReference type="ARBA" id="ARBA00022448"/>
    </source>
</evidence>
<dbReference type="SMART" id="SM00382">
    <property type="entry name" value="AAA"/>
    <property type="match status" value="1"/>
</dbReference>
<keyword evidence="2" id="KW-0813">Transport</keyword>
<evidence type="ECO:0000256" key="9">
    <source>
        <dbReference type="ARBA" id="ARBA00023136"/>
    </source>
</evidence>
<organism evidence="11 12">
    <name type="scientific">Agrobacterium vitis</name>
    <name type="common">Rhizobium vitis</name>
    <dbReference type="NCBI Taxonomy" id="373"/>
    <lineage>
        <taxon>Bacteria</taxon>
        <taxon>Pseudomonadati</taxon>
        <taxon>Pseudomonadota</taxon>
        <taxon>Alphaproteobacteria</taxon>
        <taxon>Hyphomicrobiales</taxon>
        <taxon>Rhizobiaceae</taxon>
        <taxon>Rhizobium/Agrobacterium group</taxon>
        <taxon>Agrobacterium</taxon>
    </lineage>
</organism>
<dbReference type="PANTHER" id="PTHR43790:SF4">
    <property type="entry name" value="GUANOSINE IMPORT ATP-BINDING PROTEIN NUPO"/>
    <property type="match status" value="1"/>
</dbReference>
<comment type="subcellular location">
    <subcellularLocation>
        <location evidence="1">Cell membrane</location>
        <topology evidence="1">Peripheral membrane protein</topology>
    </subcellularLocation>
</comment>
<dbReference type="InterPro" id="IPR003593">
    <property type="entry name" value="AAA+_ATPase"/>
</dbReference>
<dbReference type="EMBL" id="WPHR01000008">
    <property type="protein sequence ID" value="MUZ73541.1"/>
    <property type="molecule type" value="Genomic_DNA"/>
</dbReference>
<dbReference type="Pfam" id="PF00005">
    <property type="entry name" value="ABC_tran"/>
    <property type="match status" value="2"/>
</dbReference>
<dbReference type="CDD" id="cd03215">
    <property type="entry name" value="ABC_Carb_Monos_II"/>
    <property type="match status" value="1"/>
</dbReference>
<keyword evidence="4" id="KW-0762">Sugar transport</keyword>
<keyword evidence="9" id="KW-0472">Membrane</keyword>
<dbReference type="FunFam" id="3.40.50.300:FF:000127">
    <property type="entry name" value="Ribose import ATP-binding protein RbsA"/>
    <property type="match status" value="1"/>
</dbReference>
<keyword evidence="5" id="KW-0677">Repeat</keyword>
<evidence type="ECO:0000313" key="12">
    <source>
        <dbReference type="Proteomes" id="UP000477951"/>
    </source>
</evidence>
<dbReference type="CDD" id="cd03216">
    <property type="entry name" value="ABC_Carb_Monos_I"/>
    <property type="match status" value="1"/>
</dbReference>
<dbReference type="SUPFAM" id="SSF52540">
    <property type="entry name" value="P-loop containing nucleoside triphosphate hydrolases"/>
    <property type="match status" value="2"/>
</dbReference>
<dbReference type="InterPro" id="IPR003439">
    <property type="entry name" value="ABC_transporter-like_ATP-bd"/>
</dbReference>